<dbReference type="AlphaFoldDB" id="A0A941DRH8"/>
<dbReference type="NCBIfam" id="NF006689">
    <property type="entry name" value="PRK09237.1"/>
    <property type="match status" value="1"/>
</dbReference>
<dbReference type="NCBIfam" id="TIGR03583">
    <property type="entry name" value="EF_0837"/>
    <property type="match status" value="1"/>
</dbReference>
<dbReference type="SUPFAM" id="SSF51556">
    <property type="entry name" value="Metallo-dependent hydrolases"/>
    <property type="match status" value="1"/>
</dbReference>
<dbReference type="InterPro" id="IPR032466">
    <property type="entry name" value="Metal_Hydrolase"/>
</dbReference>
<reference evidence="5" key="1">
    <citation type="submission" date="2021-04" db="EMBL/GenBank/DDBJ databases">
        <title>Isolation and polyphasic classification of algal microorganism.</title>
        <authorList>
            <person name="Wang S."/>
        </authorList>
    </citation>
    <scope>NUCLEOTIDE SEQUENCE</scope>
    <source>
        <strain evidence="5">720a</strain>
    </source>
</reference>
<dbReference type="InterPro" id="IPR011059">
    <property type="entry name" value="Metal-dep_hydrolase_composite"/>
</dbReference>
<keyword evidence="5" id="KW-0378">Hydrolase</keyword>
<evidence type="ECO:0000313" key="5">
    <source>
        <dbReference type="EMBL" id="MBR7795714.1"/>
    </source>
</evidence>
<dbReference type="GO" id="GO:0004151">
    <property type="term" value="F:dihydroorotase activity"/>
    <property type="evidence" value="ECO:0007669"/>
    <property type="project" value="UniProtKB-EC"/>
</dbReference>
<dbReference type="Gene3D" id="3.20.20.140">
    <property type="entry name" value="Metal-dependent hydrolases"/>
    <property type="match status" value="1"/>
</dbReference>
<keyword evidence="1" id="KW-0862">Zinc</keyword>
<gene>
    <name evidence="5" type="ORF">KCX74_06605</name>
</gene>
<keyword evidence="1" id="KW-0479">Metal-binding</keyword>
<name>A0A941DRH8_9BACI</name>
<feature type="binding site" evidence="1">
    <location>
        <position position="207"/>
    </location>
    <ligand>
        <name>Zn(2+)</name>
        <dbReference type="ChEBI" id="CHEBI:29105"/>
        <label>2</label>
    </ligand>
</feature>
<dbReference type="InterPro" id="IPR006680">
    <property type="entry name" value="Amidohydro-rel"/>
</dbReference>
<feature type="binding site" description="via carbamate group" evidence="1">
    <location>
        <position position="151"/>
    </location>
    <ligand>
        <name>Zn(2+)</name>
        <dbReference type="ChEBI" id="CHEBI:29105"/>
        <label>2</label>
    </ligand>
</feature>
<sequence length="366" mass="40707">MCNTYVLHNVSRLNHQKYDFFIEDGTIKAISEPKTLNGEHVIDCTGLYVSSGWIDLHVHAFPEFDPYGDDVDEIGIKQGVTTVVDAGSCGADRIADLHELSKQCKTNLLAFLNISSIGLKRIDELSNLSWINSDKVVKAVEQFPDFIVGLKARMSKSVVGEQGIKPLQLARRLSLITKRSLMVHIGSSPPYIEQIFDLLEKEDIVTHFLHGKANRLFDNNEHIHSFVTKAVNKGIHLDVGHGSASFSFQVAEAAKRQGLKFDTISTDIYRNNRLNGPVYSMSKTLSKFLYLGYSIEEVIAGVTINAANWLKMPKLGRIQEGEPANLTLFSIENSPVKLIDSEGEEQIATKHIKAKGVFKNGTYLTC</sequence>
<feature type="modified residue" description="N6-carboxylysine" evidence="2">
    <location>
        <position position="151"/>
    </location>
</feature>
<comment type="caution">
    <text evidence="5">The sequence shown here is derived from an EMBL/GenBank/DDBJ whole genome shotgun (WGS) entry which is preliminary data.</text>
</comment>
<evidence type="ECO:0000256" key="2">
    <source>
        <dbReference type="PIRSR" id="PIRSR039004-2"/>
    </source>
</evidence>
<dbReference type="RefSeq" id="WP_026682079.1">
    <property type="nucleotide sequence ID" value="NZ_BAAACY010000120.1"/>
</dbReference>
<dbReference type="GO" id="GO:0046872">
    <property type="term" value="F:metal ion binding"/>
    <property type="evidence" value="ECO:0007669"/>
    <property type="project" value="UniProtKB-KW"/>
</dbReference>
<proteinExistence type="predicted"/>
<dbReference type="InterPro" id="IPR020043">
    <property type="entry name" value="Deacetylase_Atu3266-like"/>
</dbReference>
<feature type="binding site" description="via carbamate group" evidence="1">
    <location>
        <position position="151"/>
    </location>
    <ligand>
        <name>Zn(2+)</name>
        <dbReference type="ChEBI" id="CHEBI:29105"/>
        <label>1</label>
    </ligand>
</feature>
<evidence type="ECO:0000256" key="3">
    <source>
        <dbReference type="PIRSR" id="PIRSR039004-3"/>
    </source>
</evidence>
<dbReference type="PANTHER" id="PTHR42717:SF1">
    <property type="entry name" value="IMIDAZOLONEPROPIONASE AND RELATED AMIDOHYDROLASES"/>
    <property type="match status" value="1"/>
</dbReference>
<feature type="domain" description="Amidohydrolase-related" evidence="4">
    <location>
        <begin position="243"/>
        <end position="331"/>
    </location>
</feature>
<feature type="binding site" evidence="1">
    <location>
        <position position="267"/>
    </location>
    <ligand>
        <name>Zn(2+)</name>
        <dbReference type="ChEBI" id="CHEBI:29105"/>
        <label>1</label>
    </ligand>
</feature>
<dbReference type="EMBL" id="JAGSOT010000014">
    <property type="protein sequence ID" value="MBR7795714.1"/>
    <property type="molecule type" value="Genomic_DNA"/>
</dbReference>
<dbReference type="SUPFAM" id="SSF51338">
    <property type="entry name" value="Composite domain of metallo-dependent hydrolases"/>
    <property type="match status" value="1"/>
</dbReference>
<dbReference type="GO" id="GO:0019213">
    <property type="term" value="F:deacetylase activity"/>
    <property type="evidence" value="ECO:0007669"/>
    <property type="project" value="InterPro"/>
</dbReference>
<dbReference type="Pfam" id="PF01979">
    <property type="entry name" value="Amidohydro_1"/>
    <property type="match status" value="1"/>
</dbReference>
<dbReference type="InterPro" id="IPR047601">
    <property type="entry name" value="EF_0837-like"/>
</dbReference>
<feature type="binding site" evidence="1">
    <location>
        <position position="59"/>
    </location>
    <ligand>
        <name>Zn(2+)</name>
        <dbReference type="ChEBI" id="CHEBI:29105"/>
        <label>1</label>
    </ligand>
</feature>
<evidence type="ECO:0000313" key="6">
    <source>
        <dbReference type="Proteomes" id="UP000675284"/>
    </source>
</evidence>
<evidence type="ECO:0000256" key="1">
    <source>
        <dbReference type="PIRSR" id="PIRSR039004-1"/>
    </source>
</evidence>
<dbReference type="PANTHER" id="PTHR42717">
    <property type="entry name" value="DIHYDROOROTASE-RELATED"/>
    <property type="match status" value="1"/>
</dbReference>
<protein>
    <submittedName>
        <fullName evidence="5">Amidohydrolase/deacetylase family metallohydrolase</fullName>
        <ecNumber evidence="5">3.5.2.3</ecNumber>
    </submittedName>
</protein>
<accession>A0A941DRH8</accession>
<feature type="binding site" evidence="1">
    <location>
        <position position="57"/>
    </location>
    <ligand>
        <name>Zn(2+)</name>
        <dbReference type="ChEBI" id="CHEBI:29105"/>
        <label>1</label>
    </ligand>
</feature>
<keyword evidence="6" id="KW-1185">Reference proteome</keyword>
<dbReference type="EC" id="3.5.2.3" evidence="5"/>
<dbReference type="Proteomes" id="UP000675284">
    <property type="component" value="Unassembled WGS sequence"/>
</dbReference>
<feature type="binding site" evidence="1">
    <location>
        <position position="184"/>
    </location>
    <ligand>
        <name>Zn(2+)</name>
        <dbReference type="ChEBI" id="CHEBI:29105"/>
        <label>2</label>
    </ligand>
</feature>
<organism evidence="5 6">
    <name type="scientific">Virgibacillus salarius</name>
    <dbReference type="NCBI Taxonomy" id="447199"/>
    <lineage>
        <taxon>Bacteria</taxon>
        <taxon>Bacillati</taxon>
        <taxon>Bacillota</taxon>
        <taxon>Bacilli</taxon>
        <taxon>Bacillales</taxon>
        <taxon>Bacillaceae</taxon>
        <taxon>Virgibacillus</taxon>
    </lineage>
</organism>
<dbReference type="PIRSF" id="PIRSF039004">
    <property type="entry name" value="ADE_EF_0837"/>
    <property type="match status" value="1"/>
</dbReference>
<feature type="site" description="Transition state stabilizer" evidence="3">
    <location>
        <position position="153"/>
    </location>
</feature>
<dbReference type="Gene3D" id="2.30.40.10">
    <property type="entry name" value="Urease, subunit C, domain 1"/>
    <property type="match status" value="1"/>
</dbReference>
<evidence type="ECO:0000259" key="4">
    <source>
        <dbReference type="Pfam" id="PF01979"/>
    </source>
</evidence>